<evidence type="ECO:0000313" key="1">
    <source>
        <dbReference type="EMBL" id="CAG8470443.1"/>
    </source>
</evidence>
<keyword evidence="2" id="KW-1185">Reference proteome</keyword>
<sequence>MTIRLLEDAVIRRLRSSFINSVAQCVVELVQNSLDAMATTIEIHVNVAKYYVQVIDNGTGIVPEDMDKIGQRHATSKCHTLDDLSRIVNVILLLEALANLAEISILEIISKHSDYYDTYVTVFKGGIRLQHGPTRNNKRTKPGTTIIIRDLFYMFPVRRNSQTDSLLANELENVKRAIEATALTQPQVTFTLVDASIDSKIITTRKTTSNISTFRQLFGGSLAQSLEPVHVEDGRIKLDGFISSRGYHAKHHQYFCRYRLLVINYHVSSSNHSHRLSLIDVNNYFITRGELHKLIEDHFDKSSFGKKVSPKYGPLTHYSIINANIIPFSHMVEYFWIRVVRTRTNQNWSKIMDLLSKLISQFLECRGFIIRDDQASHVVTSRSSVKKTRIRIPRNLPLTFEDLAHIKTGGQRQYIFLDEELKGGLSKDKRGAEVIKIDENENECIRWNGIPSEGDFYIGLRAGNSGHCSKSTSSTGMVARVDRSRLRTSGHTPTNATLWAKMAFERWSNPVFKCDEAPMPFLKNVISSDKFVTKDATRSFVFGHRFNKRDIARAEVIGQFDDKFVVCKLPCSSDGEQDFDECKQKTRHILVLVDQHAADERVRVEMLMKEFFDPKKKLQASTEVSSLVETVQARPPIKIILTIRETQVAKRFEENFNNWGIYFGDGVASKQSNIPTSMLISTHADNDHSHIYVTHVPKMIADRCASDSRVMQEIVRQYMYWLESAGAFEMRLEDYGRGDWTKMISKCPKGILDIINSKACRGALMFNDRLTFQQCKELIAKLSLCNFPFQINNTFFVSSNPRPSIIPLVYLDEFTKQSSNSGHHKQSSIATDRYKINLEKFRK</sequence>
<accession>A0ACA9KFK5</accession>
<dbReference type="EMBL" id="CAJVPT010001892">
    <property type="protein sequence ID" value="CAG8470443.1"/>
    <property type="molecule type" value="Genomic_DNA"/>
</dbReference>
<reference evidence="1" key="1">
    <citation type="submission" date="2021-06" db="EMBL/GenBank/DDBJ databases">
        <authorList>
            <person name="Kallberg Y."/>
            <person name="Tangrot J."/>
            <person name="Rosling A."/>
        </authorList>
    </citation>
    <scope>NUCLEOTIDE SEQUENCE</scope>
    <source>
        <strain evidence="1">CL356</strain>
    </source>
</reference>
<organism evidence="1 2">
    <name type="scientific">Acaulospora colombiana</name>
    <dbReference type="NCBI Taxonomy" id="27376"/>
    <lineage>
        <taxon>Eukaryota</taxon>
        <taxon>Fungi</taxon>
        <taxon>Fungi incertae sedis</taxon>
        <taxon>Mucoromycota</taxon>
        <taxon>Glomeromycotina</taxon>
        <taxon>Glomeromycetes</taxon>
        <taxon>Diversisporales</taxon>
        <taxon>Acaulosporaceae</taxon>
        <taxon>Acaulospora</taxon>
    </lineage>
</organism>
<protein>
    <submittedName>
        <fullName evidence="1">13986_t:CDS:1</fullName>
    </submittedName>
</protein>
<dbReference type="Proteomes" id="UP000789525">
    <property type="component" value="Unassembled WGS sequence"/>
</dbReference>
<proteinExistence type="predicted"/>
<evidence type="ECO:0000313" key="2">
    <source>
        <dbReference type="Proteomes" id="UP000789525"/>
    </source>
</evidence>
<name>A0ACA9KFK5_9GLOM</name>
<gene>
    <name evidence="1" type="ORF">ACOLOM_LOCUS1565</name>
</gene>
<comment type="caution">
    <text evidence="1">The sequence shown here is derived from an EMBL/GenBank/DDBJ whole genome shotgun (WGS) entry which is preliminary data.</text>
</comment>